<gene>
    <name evidence="2" type="ORF">SAMN05518684_10438</name>
</gene>
<dbReference type="RefSeq" id="WP_093048633.1">
    <property type="nucleotide sequence ID" value="NZ_FOGT01000004.1"/>
</dbReference>
<keyword evidence="3" id="KW-1185">Reference proteome</keyword>
<protein>
    <submittedName>
        <fullName evidence="2">Uncharacterized protein</fullName>
    </submittedName>
</protein>
<reference evidence="3" key="1">
    <citation type="submission" date="2016-10" db="EMBL/GenBank/DDBJ databases">
        <authorList>
            <person name="Varghese N."/>
            <person name="Submissions S."/>
        </authorList>
    </citation>
    <scope>NUCLEOTIDE SEQUENCE [LARGE SCALE GENOMIC DNA]</scope>
    <source>
        <strain evidence="3">S9</strain>
    </source>
</reference>
<name>A0A1H9S6M2_9BACI</name>
<accession>A0A1H9S6M2</accession>
<dbReference type="Proteomes" id="UP000198571">
    <property type="component" value="Unassembled WGS sequence"/>
</dbReference>
<dbReference type="EMBL" id="FOGT01000004">
    <property type="protein sequence ID" value="SER80275.1"/>
    <property type="molecule type" value="Genomic_DNA"/>
</dbReference>
<organism evidence="2 3">
    <name type="scientific">Salipaludibacillus aurantiacus</name>
    <dbReference type="NCBI Taxonomy" id="1601833"/>
    <lineage>
        <taxon>Bacteria</taxon>
        <taxon>Bacillati</taxon>
        <taxon>Bacillota</taxon>
        <taxon>Bacilli</taxon>
        <taxon>Bacillales</taxon>
        <taxon>Bacillaceae</taxon>
    </lineage>
</organism>
<keyword evidence="1" id="KW-1133">Transmembrane helix</keyword>
<feature type="transmembrane region" description="Helical" evidence="1">
    <location>
        <begin position="7"/>
        <end position="28"/>
    </location>
</feature>
<evidence type="ECO:0000256" key="1">
    <source>
        <dbReference type="SAM" id="Phobius"/>
    </source>
</evidence>
<dbReference type="OrthoDB" id="2721708at2"/>
<dbReference type="AlphaFoldDB" id="A0A1H9S6M2"/>
<proteinExistence type="predicted"/>
<evidence type="ECO:0000313" key="3">
    <source>
        <dbReference type="Proteomes" id="UP000198571"/>
    </source>
</evidence>
<feature type="transmembrane region" description="Helical" evidence="1">
    <location>
        <begin position="34"/>
        <end position="56"/>
    </location>
</feature>
<keyword evidence="1" id="KW-0472">Membrane</keyword>
<keyword evidence="1" id="KW-0812">Transmembrane</keyword>
<sequence>MLIKTMLFWFIVFPLAVTALLIIFDYFLGQPIEAVSYLPNLLGLATGGLIIGFVMYQVKKLKYEQ</sequence>
<evidence type="ECO:0000313" key="2">
    <source>
        <dbReference type="EMBL" id="SER80275.1"/>
    </source>
</evidence>